<dbReference type="PANTHER" id="PTHR21272">
    <property type="entry name" value="CATABOLIC 3-DEHYDROQUINASE"/>
    <property type="match status" value="1"/>
</dbReference>
<comment type="subunit">
    <text evidence="4 8">Homododecamer.</text>
</comment>
<evidence type="ECO:0000256" key="4">
    <source>
        <dbReference type="ARBA" id="ARBA00011193"/>
    </source>
</evidence>
<evidence type="ECO:0000256" key="5">
    <source>
        <dbReference type="ARBA" id="ARBA00012060"/>
    </source>
</evidence>
<keyword evidence="13" id="KW-1185">Reference proteome</keyword>
<dbReference type="PANTHER" id="PTHR21272:SF3">
    <property type="entry name" value="CATABOLIC 3-DEHYDROQUINASE"/>
    <property type="match status" value="1"/>
</dbReference>
<feature type="active site" description="Proton acceptor" evidence="8 9">
    <location>
        <position position="22"/>
    </location>
</feature>
<dbReference type="InterPro" id="IPR036441">
    <property type="entry name" value="DHquinase_II_sf"/>
</dbReference>
<keyword evidence="8" id="KW-0028">Amino-acid biosynthesis</keyword>
<keyword evidence="6 8" id="KW-0057">Aromatic amino acid biosynthesis</keyword>
<dbReference type="GO" id="GO:0009073">
    <property type="term" value="P:aromatic amino acid family biosynthetic process"/>
    <property type="evidence" value="ECO:0007669"/>
    <property type="project" value="UniProtKB-KW"/>
</dbReference>
<feature type="binding site" evidence="8 10">
    <location>
        <position position="86"/>
    </location>
    <ligand>
        <name>substrate</name>
    </ligand>
</feature>
<dbReference type="UniPathway" id="UPA00053">
    <property type="reaction ID" value="UER00086"/>
</dbReference>
<comment type="catalytic activity">
    <reaction evidence="1 8">
        <text>3-dehydroquinate = 3-dehydroshikimate + H2O</text>
        <dbReference type="Rhea" id="RHEA:21096"/>
        <dbReference type="ChEBI" id="CHEBI:15377"/>
        <dbReference type="ChEBI" id="CHEBI:16630"/>
        <dbReference type="ChEBI" id="CHEBI:32364"/>
        <dbReference type="EC" id="4.2.1.10"/>
    </reaction>
</comment>
<dbReference type="Pfam" id="PF01220">
    <property type="entry name" value="DHquinase_II"/>
    <property type="match status" value="1"/>
</dbReference>
<evidence type="ECO:0000256" key="9">
    <source>
        <dbReference type="PIRSR" id="PIRSR001399-1"/>
    </source>
</evidence>
<dbReference type="PIRSF" id="PIRSF001399">
    <property type="entry name" value="DHquinase_II"/>
    <property type="match status" value="1"/>
</dbReference>
<dbReference type="NCBIfam" id="NF003806">
    <property type="entry name" value="PRK05395.1-3"/>
    <property type="match status" value="1"/>
</dbReference>
<comment type="similarity">
    <text evidence="3 8">Belongs to the type-II 3-dehydroquinase family.</text>
</comment>
<feature type="binding site" evidence="8 10">
    <location>
        <begin position="100"/>
        <end position="101"/>
    </location>
    <ligand>
        <name>substrate</name>
    </ligand>
</feature>
<dbReference type="EC" id="4.2.1.10" evidence="5 8"/>
<dbReference type="HAMAP" id="MF_00169">
    <property type="entry name" value="AroQ"/>
    <property type="match status" value="1"/>
</dbReference>
<dbReference type="SUPFAM" id="SSF52304">
    <property type="entry name" value="Type II 3-dehydroquinate dehydratase"/>
    <property type="match status" value="1"/>
</dbReference>
<comment type="pathway">
    <text evidence="2 8">Metabolic intermediate biosynthesis; chorismate biosynthesis; chorismate from D-erythrose 4-phosphate and phosphoenolpyruvate: step 3/7.</text>
</comment>
<evidence type="ECO:0000256" key="10">
    <source>
        <dbReference type="PIRSR" id="PIRSR001399-2"/>
    </source>
</evidence>
<evidence type="ECO:0000313" key="13">
    <source>
        <dbReference type="Proteomes" id="UP000199337"/>
    </source>
</evidence>
<evidence type="ECO:0000256" key="3">
    <source>
        <dbReference type="ARBA" id="ARBA00011037"/>
    </source>
</evidence>
<dbReference type="NCBIfam" id="TIGR01088">
    <property type="entry name" value="aroQ"/>
    <property type="match status" value="1"/>
</dbReference>
<proteinExistence type="inferred from homology"/>
<dbReference type="CDD" id="cd00466">
    <property type="entry name" value="DHQase_II"/>
    <property type="match status" value="1"/>
</dbReference>
<evidence type="ECO:0000256" key="11">
    <source>
        <dbReference type="PIRSR" id="PIRSR001399-3"/>
    </source>
</evidence>
<evidence type="ECO:0000256" key="1">
    <source>
        <dbReference type="ARBA" id="ARBA00001864"/>
    </source>
</evidence>
<keyword evidence="7 8" id="KW-0456">Lyase</keyword>
<accession>A0A1I2MV03</accession>
<gene>
    <name evidence="8" type="primary">aroQ</name>
    <name evidence="12" type="ORF">SAMN05660649_00060</name>
</gene>
<dbReference type="GO" id="GO:0019631">
    <property type="term" value="P:quinate catabolic process"/>
    <property type="evidence" value="ECO:0007669"/>
    <property type="project" value="TreeGrafter"/>
</dbReference>
<evidence type="ECO:0000256" key="8">
    <source>
        <dbReference type="HAMAP-Rule" id="MF_00169"/>
    </source>
</evidence>
<feature type="active site" description="Proton donor" evidence="8 9">
    <location>
        <position position="99"/>
    </location>
</feature>
<dbReference type="NCBIfam" id="NF003805">
    <property type="entry name" value="PRK05395.1-2"/>
    <property type="match status" value="1"/>
</dbReference>
<dbReference type="Gene3D" id="3.40.50.9100">
    <property type="entry name" value="Dehydroquinase, class II"/>
    <property type="match status" value="1"/>
</dbReference>
<sequence>MRILVLNGPNLNLLGLREPGVYGAVTLDQIKSSMLALAGELGVELDFFQSNHEGALIDRLHEARDNFSAVIFNPGAHTHYSYALRDAVAAISIPVIEVHLSNIYTREEFRRHSVIAPVAAGQVSGFGAAGYLLALRAAVDLKPEYHSI</sequence>
<comment type="function">
    <text evidence="8">Catalyzes a trans-dehydration via an enolate intermediate.</text>
</comment>
<dbReference type="NCBIfam" id="NF003807">
    <property type="entry name" value="PRK05395.1-4"/>
    <property type="match status" value="1"/>
</dbReference>
<dbReference type="PROSITE" id="PS01029">
    <property type="entry name" value="DEHYDROQUINASE_II"/>
    <property type="match status" value="1"/>
</dbReference>
<dbReference type="RefSeq" id="WP_092467559.1">
    <property type="nucleotide sequence ID" value="NZ_FOOX01000001.1"/>
</dbReference>
<organism evidence="12 13">
    <name type="scientific">Desulfotruncus arcticus DSM 17038</name>
    <dbReference type="NCBI Taxonomy" id="1121424"/>
    <lineage>
        <taxon>Bacteria</taxon>
        <taxon>Bacillati</taxon>
        <taxon>Bacillota</taxon>
        <taxon>Clostridia</taxon>
        <taxon>Eubacteriales</taxon>
        <taxon>Desulfallaceae</taxon>
        <taxon>Desulfotruncus</taxon>
    </lineage>
</organism>
<feature type="binding site" evidence="8 10">
    <location>
        <position position="110"/>
    </location>
    <ligand>
        <name>substrate</name>
    </ligand>
</feature>
<dbReference type="EMBL" id="FOOX01000001">
    <property type="protein sequence ID" value="SFF93156.1"/>
    <property type="molecule type" value="Genomic_DNA"/>
</dbReference>
<dbReference type="GO" id="GO:0003855">
    <property type="term" value="F:3-dehydroquinate dehydratase activity"/>
    <property type="evidence" value="ECO:0007669"/>
    <property type="project" value="UniProtKB-UniRule"/>
</dbReference>
<dbReference type="OrthoDB" id="9790793at2"/>
<reference evidence="13" key="1">
    <citation type="submission" date="2016-10" db="EMBL/GenBank/DDBJ databases">
        <authorList>
            <person name="Varghese N."/>
            <person name="Submissions S."/>
        </authorList>
    </citation>
    <scope>NUCLEOTIDE SEQUENCE [LARGE SCALE GENOMIC DNA]</scope>
    <source>
        <strain evidence="13">DSM 17038</strain>
    </source>
</reference>
<evidence type="ECO:0000256" key="7">
    <source>
        <dbReference type="ARBA" id="ARBA00023239"/>
    </source>
</evidence>
<feature type="binding site" evidence="8 10">
    <location>
        <position position="73"/>
    </location>
    <ligand>
        <name>substrate</name>
    </ligand>
</feature>
<dbReference type="GO" id="GO:0008652">
    <property type="term" value="P:amino acid biosynthetic process"/>
    <property type="evidence" value="ECO:0007669"/>
    <property type="project" value="UniProtKB-KW"/>
</dbReference>
<dbReference type="GO" id="GO:0009423">
    <property type="term" value="P:chorismate biosynthetic process"/>
    <property type="evidence" value="ECO:0007669"/>
    <property type="project" value="UniProtKB-UniRule"/>
</dbReference>
<protein>
    <recommendedName>
        <fullName evidence="5 8">3-dehydroquinate dehydratase</fullName>
        <shortName evidence="8">3-dehydroquinase</shortName>
        <ecNumber evidence="5 8">4.2.1.10</ecNumber>
    </recommendedName>
    <alternativeName>
        <fullName evidence="8">Type II DHQase</fullName>
    </alternativeName>
</protein>
<dbReference type="InterPro" id="IPR018509">
    <property type="entry name" value="DHquinase_II_CS"/>
</dbReference>
<dbReference type="InterPro" id="IPR001874">
    <property type="entry name" value="DHquinase_II"/>
</dbReference>
<dbReference type="AlphaFoldDB" id="A0A1I2MV03"/>
<name>A0A1I2MV03_9FIRM</name>
<evidence type="ECO:0000256" key="6">
    <source>
        <dbReference type="ARBA" id="ARBA00023141"/>
    </source>
</evidence>
<dbReference type="Proteomes" id="UP000199337">
    <property type="component" value="Unassembled WGS sequence"/>
</dbReference>
<evidence type="ECO:0000313" key="12">
    <source>
        <dbReference type="EMBL" id="SFF93156.1"/>
    </source>
</evidence>
<feature type="site" description="Transition state stabilizer" evidence="8 11">
    <location>
        <position position="17"/>
    </location>
</feature>
<evidence type="ECO:0000256" key="2">
    <source>
        <dbReference type="ARBA" id="ARBA00004902"/>
    </source>
</evidence>
<feature type="binding site" evidence="8 10">
    <location>
        <position position="79"/>
    </location>
    <ligand>
        <name>substrate</name>
    </ligand>
</feature>
<dbReference type="STRING" id="341036.SAMN05660649_00060"/>